<protein>
    <submittedName>
        <fullName evidence="4">Uncharacterized protein</fullName>
    </submittedName>
</protein>
<sequence>MEKIRTKHEKDFLALKVELQQEIKKFEKLQLQATKLQQQLSIVNDKNLDLMKENEFCKSKLRIMEEIRDERKSMLPPPAHARLCSNLKMEDEEGEIFNNTYLTDLKAGRMTSPVFGGRESVRYSELQQRNSMQPPHLKSSYLPQYTDGDLTDDDRDAASVNLDDSSTSLISRRKQGGTTSYKRPGPPTPSKKAGRLSFGGSLPTNDFQYKEIANNASSNSATTTTSTSLASRLSFGGGRKSNVDSSTALPGPASGTLAELNARRKTPGKFKQMFSSSNLLNTLHKDEPTIAPPKIARAAHPAIHKITCLDDTDSGSSGPEDRRAARFRARRRESIGLRASSRAHKVPHVRKLIARFDKNRRLSSVDSDTDGSPKTGGGDPYDGFGQYEYGTPVQRIDINAMAVFDRKELPLPKVIVFSGEGGREEVGGQNDHHDQNNNLESGDFVKQLSIKRRAKQRRKSRDQRRESFNRQRDIDAIAIADSFDLDEAMLIDSTAFQFESMLQDITLDRPSEILPRGRRRNLIADQLDNVVTSSTGMPAMTGIPLLERFSEIFRIATQQSKIATKVARSSGVTISSAGSTESPTDWSYYMLVLFAGLSFSSLVFSLYMHYVDYRVSRE</sequence>
<accession>A0ABD1DE17</accession>
<evidence type="ECO:0000256" key="2">
    <source>
        <dbReference type="SAM" id="MobiDB-lite"/>
    </source>
</evidence>
<keyword evidence="3" id="KW-1133">Transmembrane helix</keyword>
<evidence type="ECO:0000256" key="3">
    <source>
        <dbReference type="SAM" id="Phobius"/>
    </source>
</evidence>
<keyword evidence="3" id="KW-0812">Transmembrane</keyword>
<feature type="region of interest" description="Disordered" evidence="2">
    <location>
        <begin position="363"/>
        <end position="386"/>
    </location>
</feature>
<keyword evidence="5" id="KW-1185">Reference proteome</keyword>
<feature type="transmembrane region" description="Helical" evidence="3">
    <location>
        <begin position="586"/>
        <end position="607"/>
    </location>
</feature>
<reference evidence="4 5" key="1">
    <citation type="submission" date="2024-05" db="EMBL/GenBank/DDBJ databases">
        <title>Culex pipiens pipiens assembly and annotation.</title>
        <authorList>
            <person name="Alout H."/>
            <person name="Durand T."/>
        </authorList>
    </citation>
    <scope>NUCLEOTIDE SEQUENCE [LARGE SCALE GENOMIC DNA]</scope>
    <source>
        <strain evidence="4">HA-2024</strain>
        <tissue evidence="4">Whole body</tissue>
    </source>
</reference>
<keyword evidence="3" id="KW-0472">Membrane</keyword>
<feature type="compositionally biased region" description="Basic and acidic residues" evidence="2">
    <location>
        <begin position="422"/>
        <end position="435"/>
    </location>
</feature>
<evidence type="ECO:0000256" key="1">
    <source>
        <dbReference type="SAM" id="Coils"/>
    </source>
</evidence>
<organism evidence="4 5">
    <name type="scientific">Culex pipiens pipiens</name>
    <name type="common">Northern house mosquito</name>
    <dbReference type="NCBI Taxonomy" id="38569"/>
    <lineage>
        <taxon>Eukaryota</taxon>
        <taxon>Metazoa</taxon>
        <taxon>Ecdysozoa</taxon>
        <taxon>Arthropoda</taxon>
        <taxon>Hexapoda</taxon>
        <taxon>Insecta</taxon>
        <taxon>Pterygota</taxon>
        <taxon>Neoptera</taxon>
        <taxon>Endopterygota</taxon>
        <taxon>Diptera</taxon>
        <taxon>Nematocera</taxon>
        <taxon>Culicoidea</taxon>
        <taxon>Culicidae</taxon>
        <taxon>Culicinae</taxon>
        <taxon>Culicini</taxon>
        <taxon>Culex</taxon>
        <taxon>Culex</taxon>
    </lineage>
</organism>
<gene>
    <name evidence="4" type="ORF">pipiens_009365</name>
</gene>
<feature type="region of interest" description="Disordered" evidence="2">
    <location>
        <begin position="422"/>
        <end position="468"/>
    </location>
</feature>
<dbReference type="Proteomes" id="UP001562425">
    <property type="component" value="Unassembled WGS sequence"/>
</dbReference>
<comment type="caution">
    <text evidence="4">The sequence shown here is derived from an EMBL/GenBank/DDBJ whole genome shotgun (WGS) entry which is preliminary data.</text>
</comment>
<evidence type="ECO:0000313" key="4">
    <source>
        <dbReference type="EMBL" id="KAL1397930.1"/>
    </source>
</evidence>
<feature type="compositionally biased region" description="Basic residues" evidence="2">
    <location>
        <begin position="449"/>
        <end position="462"/>
    </location>
</feature>
<feature type="compositionally biased region" description="Polar residues" evidence="2">
    <location>
        <begin position="363"/>
        <end position="372"/>
    </location>
</feature>
<dbReference type="AlphaFoldDB" id="A0ABD1DE17"/>
<keyword evidence="1" id="KW-0175">Coiled coil</keyword>
<dbReference type="EMBL" id="JBEHCU010006078">
    <property type="protein sequence ID" value="KAL1397930.1"/>
    <property type="molecule type" value="Genomic_DNA"/>
</dbReference>
<evidence type="ECO:0000313" key="5">
    <source>
        <dbReference type="Proteomes" id="UP001562425"/>
    </source>
</evidence>
<feature type="region of interest" description="Disordered" evidence="2">
    <location>
        <begin position="308"/>
        <end position="328"/>
    </location>
</feature>
<name>A0ABD1DE17_CULPP</name>
<proteinExistence type="predicted"/>
<feature type="coiled-coil region" evidence="1">
    <location>
        <begin position="19"/>
        <end position="46"/>
    </location>
</feature>
<feature type="region of interest" description="Disordered" evidence="2">
    <location>
        <begin position="126"/>
        <end position="200"/>
    </location>
</feature>
<feature type="compositionally biased region" description="Polar residues" evidence="2">
    <location>
        <begin position="162"/>
        <end position="181"/>
    </location>
</feature>
<feature type="region of interest" description="Disordered" evidence="2">
    <location>
        <begin position="231"/>
        <end position="257"/>
    </location>
</feature>